<organismHost>
    <name type="scientific">Cafeteria roenbergensis</name>
    <name type="common">Marine flagellate</name>
    <dbReference type="NCBI Taxonomy" id="33653"/>
</organismHost>
<dbReference type="Proteomes" id="UP000029781">
    <property type="component" value="Segment"/>
</dbReference>
<gene>
    <name evidence="1" type="ORF">crov445</name>
</gene>
<name>E3T5L6_CROVB</name>
<reference evidence="1 2" key="1">
    <citation type="journal article" date="2010" name="Proc. Natl. Acad. Sci. U.S.A.">
        <title>Giant virus with a remarkable complement of genes infects marine zooplankton.</title>
        <authorList>
            <person name="Fischer M.G."/>
            <person name="Allen M.J."/>
            <person name="Wilson W.H."/>
            <person name="Suttle C.A."/>
        </authorList>
    </citation>
    <scope>NUCLEOTIDE SEQUENCE [LARGE SCALE GENOMIC DNA]</scope>
    <source>
        <strain evidence="1 2">BV-PW1</strain>
    </source>
</reference>
<dbReference type="GeneID" id="9887848"/>
<sequence length="263" mass="31109">MEINYNMIIKYLTPAEIISKNEINPLPFNHFKLNKFNYLNFLTSNNFIDSIIYLISNEHFYINPDEMDKSRNEFIKQIKLNTTDITSIKQICKFFKINILILSEKINLYSSENIIDLSLPFIILYHSNNNYYPVYQDNKFIFFYQNSPIEQLLEEDLVVNFTNYQFLDDLNQIIDLILNDGKSIDNTINKISTKINNKDIIDKIDDNINNKIFINNENLDKLEKLKKTTKNNLIIEILQKDSSLKKTNLNKLKKNDLINLLIS</sequence>
<evidence type="ECO:0000313" key="2">
    <source>
        <dbReference type="Proteomes" id="UP000029781"/>
    </source>
</evidence>
<accession>E3T5L6</accession>
<organism evidence="1 2">
    <name type="scientific">Cafeteria roenbergensis virus (strain BV-PW1)</name>
    <name type="common">CroV</name>
    <dbReference type="NCBI Taxonomy" id="693272"/>
    <lineage>
        <taxon>Viruses</taxon>
        <taxon>Varidnaviria</taxon>
        <taxon>Bamfordvirae</taxon>
        <taxon>Nucleocytoviricota</taxon>
        <taxon>Megaviricetes</taxon>
        <taxon>Imitervirales</taxon>
        <taxon>Mimiviridae</taxon>
        <taxon>Aliimimivirinae</taxon>
        <taxon>Rheavirus</taxon>
        <taxon>Rheavirus sinusmexicani</taxon>
    </lineage>
</organism>
<proteinExistence type="predicted"/>
<evidence type="ECO:0000313" key="1">
    <source>
        <dbReference type="EMBL" id="ADO67479.1"/>
    </source>
</evidence>
<keyword evidence="2" id="KW-1185">Reference proteome</keyword>
<dbReference type="KEGG" id="vg:9887848"/>
<protein>
    <submittedName>
        <fullName evidence="1">Uncharacterized protein</fullName>
    </submittedName>
</protein>
<dbReference type="EMBL" id="GU244497">
    <property type="protein sequence ID" value="ADO67479.1"/>
    <property type="molecule type" value="Genomic_DNA"/>
</dbReference>
<dbReference type="RefSeq" id="YP_003970078.1">
    <property type="nucleotide sequence ID" value="NC_014637.1"/>
</dbReference>